<evidence type="ECO:0000256" key="2">
    <source>
        <dbReference type="RuleBase" id="RU004429"/>
    </source>
</evidence>
<protein>
    <recommendedName>
        <fullName evidence="2">NADH-quinone oxidoreductase subunit J</fullName>
        <ecNumber evidence="2">7.1.1.-</ecNumber>
    </recommendedName>
</protein>
<dbReference type="InterPro" id="IPR001457">
    <property type="entry name" value="NADH_UbQ/plastoQ_OxRdtase_su6"/>
</dbReference>
<evidence type="ECO:0000313" key="4">
    <source>
        <dbReference type="Proteomes" id="UP001519887"/>
    </source>
</evidence>
<accession>A0ABS7C5V8</accession>
<comment type="caution">
    <text evidence="3">The sequence shown here is derived from an EMBL/GenBank/DDBJ whole genome shotgun (WGS) entry which is preliminary data.</text>
</comment>
<organism evidence="3 4">
    <name type="scientific">Paenibacillus sepulcri</name>
    <dbReference type="NCBI Taxonomy" id="359917"/>
    <lineage>
        <taxon>Bacteria</taxon>
        <taxon>Bacillati</taxon>
        <taxon>Bacillota</taxon>
        <taxon>Bacilli</taxon>
        <taxon>Bacillales</taxon>
        <taxon>Paenibacillaceae</taxon>
        <taxon>Paenibacillus</taxon>
    </lineage>
</organism>
<dbReference type="GO" id="GO:0016491">
    <property type="term" value="F:oxidoreductase activity"/>
    <property type="evidence" value="ECO:0007669"/>
    <property type="project" value="UniProtKB-KW"/>
</dbReference>
<dbReference type="Proteomes" id="UP001519887">
    <property type="component" value="Unassembled WGS sequence"/>
</dbReference>
<keyword evidence="2" id="KW-0472">Membrane</keyword>
<comment type="function">
    <text evidence="2">NDH-1 shuttles electrons from NADH, via FMN and iron-sulfur (Fe-S) centers, to quinones in the respiratory chain. Couples the redox reaction to proton translocation (for every two electrons transferred, four hydrogen ions are translocated across the cytoplasmic membrane), and thus conserves the redox energy in a proton gradient.</text>
</comment>
<dbReference type="EC" id="7.1.1.-" evidence="2"/>
<dbReference type="EMBL" id="JAHZIK010000533">
    <property type="protein sequence ID" value="MBW7456261.1"/>
    <property type="molecule type" value="Genomic_DNA"/>
</dbReference>
<feature type="transmembrane region" description="Helical" evidence="2">
    <location>
        <begin position="141"/>
        <end position="166"/>
    </location>
</feature>
<evidence type="ECO:0000313" key="3">
    <source>
        <dbReference type="EMBL" id="MBW7456261.1"/>
    </source>
</evidence>
<keyword evidence="2" id="KW-1003">Cell membrane</keyword>
<gene>
    <name evidence="3" type="ORF">K0U00_19700</name>
</gene>
<feature type="transmembrane region" description="Helical" evidence="2">
    <location>
        <begin position="94"/>
        <end position="115"/>
    </location>
</feature>
<comment type="catalytic activity">
    <reaction evidence="2">
        <text>a quinone + NADH + 5 H(+)(in) = a quinol + NAD(+) + 4 H(+)(out)</text>
        <dbReference type="Rhea" id="RHEA:57888"/>
        <dbReference type="ChEBI" id="CHEBI:15378"/>
        <dbReference type="ChEBI" id="CHEBI:24646"/>
        <dbReference type="ChEBI" id="CHEBI:57540"/>
        <dbReference type="ChEBI" id="CHEBI:57945"/>
        <dbReference type="ChEBI" id="CHEBI:132124"/>
    </reaction>
</comment>
<feature type="transmembrane region" description="Helical" evidence="2">
    <location>
        <begin position="33"/>
        <end position="54"/>
    </location>
</feature>
<keyword evidence="4" id="KW-1185">Reference proteome</keyword>
<sequence>MFNVDLTGEFVAFFIFSIIIISGAVLMVSFTKVVYMVVSLAAVFIGIAGMFILLNAEFLAFVQVLIYAGAVSILMIFGIMMTRHEDSETEKSRPLQETLTAVGALALFGILFYAIRQSDFPVPPAATSAADNTMEIGKQLFTAYVVPFELVSVLLTVAFIGAIVLAKKEAD</sequence>
<keyword evidence="2" id="KW-0874">Quinone</keyword>
<evidence type="ECO:0000256" key="1">
    <source>
        <dbReference type="ARBA" id="ARBA00005698"/>
    </source>
</evidence>
<keyword evidence="3" id="KW-0560">Oxidoreductase</keyword>
<feature type="transmembrane region" description="Helical" evidence="2">
    <location>
        <begin position="60"/>
        <end position="82"/>
    </location>
</feature>
<dbReference type="InterPro" id="IPR042106">
    <property type="entry name" value="Nuo/plastoQ_OxRdtase_6_NuoJ"/>
</dbReference>
<dbReference type="PANTHER" id="PTHR33269:SF17">
    <property type="entry name" value="NADH-UBIQUINONE OXIDOREDUCTASE CHAIN 6"/>
    <property type="match status" value="1"/>
</dbReference>
<proteinExistence type="inferred from homology"/>
<keyword evidence="2" id="KW-1133">Transmembrane helix</keyword>
<keyword evidence="2" id="KW-0520">NAD</keyword>
<dbReference type="NCBIfam" id="NF005168">
    <property type="entry name" value="PRK06638.2-3"/>
    <property type="match status" value="1"/>
</dbReference>
<dbReference type="Pfam" id="PF00499">
    <property type="entry name" value="Oxidored_q3"/>
    <property type="match status" value="1"/>
</dbReference>
<dbReference type="PANTHER" id="PTHR33269">
    <property type="entry name" value="NADH-UBIQUINONE OXIDOREDUCTASE CHAIN 6"/>
    <property type="match status" value="1"/>
</dbReference>
<feature type="transmembrane region" description="Helical" evidence="2">
    <location>
        <begin position="6"/>
        <end position="26"/>
    </location>
</feature>
<comment type="similarity">
    <text evidence="1 2">Belongs to the complex I subunit 6 family.</text>
</comment>
<dbReference type="Gene3D" id="1.20.120.1200">
    <property type="entry name" value="NADH-ubiquinone/plastoquinone oxidoreductase chain 6, subunit NuoJ"/>
    <property type="match status" value="1"/>
</dbReference>
<reference evidence="3 4" key="1">
    <citation type="submission" date="2021-07" db="EMBL/GenBank/DDBJ databases">
        <title>Paenibacillus radiodurans sp. nov., isolated from the southeastern edge of Tengger Desert.</title>
        <authorList>
            <person name="Zhang G."/>
        </authorList>
    </citation>
    <scope>NUCLEOTIDE SEQUENCE [LARGE SCALE GENOMIC DNA]</scope>
    <source>
        <strain evidence="3 4">CCM 7311</strain>
    </source>
</reference>
<keyword evidence="2" id="KW-0812">Transmembrane</keyword>
<comment type="subcellular location">
    <subcellularLocation>
        <location evidence="2">Cell membrane</location>
        <topology evidence="2">Multi-pass membrane protein</topology>
    </subcellularLocation>
</comment>
<dbReference type="RefSeq" id="WP_210039041.1">
    <property type="nucleotide sequence ID" value="NZ_JBHLVU010000043.1"/>
</dbReference>
<name>A0ABS7C5V8_9BACL</name>